<dbReference type="PANTHER" id="PTHR43750">
    <property type="entry name" value="UDP-GLUCOSE 6-DEHYDROGENASE TUAD"/>
    <property type="match status" value="1"/>
</dbReference>
<evidence type="ECO:0008006" key="5">
    <source>
        <dbReference type="Google" id="ProtNLM"/>
    </source>
</evidence>
<dbReference type="InterPro" id="IPR014026">
    <property type="entry name" value="UDP-Glc/GDP-Man_DH_dimer"/>
</dbReference>
<accession>A0A383CCV8</accession>
<dbReference type="PANTHER" id="PTHR43750:SF3">
    <property type="entry name" value="UDP-GLUCOSE 6-DEHYDROGENASE TUAD"/>
    <property type="match status" value="1"/>
</dbReference>
<dbReference type="InterPro" id="IPR017476">
    <property type="entry name" value="UDP-Glc/GDP-Man"/>
</dbReference>
<name>A0A383CCV8_9ZZZZ</name>
<evidence type="ECO:0000313" key="4">
    <source>
        <dbReference type="EMBL" id="SVE29903.1"/>
    </source>
</evidence>
<dbReference type="Pfam" id="PF00984">
    <property type="entry name" value="UDPG_MGDP_dh"/>
    <property type="match status" value="1"/>
</dbReference>
<dbReference type="PIRSF" id="PIRSF500136">
    <property type="entry name" value="UDP_ManNAc_DH"/>
    <property type="match status" value="1"/>
</dbReference>
<organism evidence="4">
    <name type="scientific">marine metagenome</name>
    <dbReference type="NCBI Taxonomy" id="408172"/>
    <lineage>
        <taxon>unclassified sequences</taxon>
        <taxon>metagenomes</taxon>
        <taxon>ecological metagenomes</taxon>
    </lineage>
</organism>
<dbReference type="InterPro" id="IPR008927">
    <property type="entry name" value="6-PGluconate_DH-like_C_sf"/>
</dbReference>
<sequence>MKIGIIGQGYVGTAIKVGFEPHYTVETYDKYDGFKSTVQLFDLVAECKVIFVCVPTPMNTDGTCHTDIVESVIEEIDKWVSSYHKDIKPTVVIKSTVPPGTTDRLHKKYKNVDVIFNPEFLTEANFLEDFKNQNRIILGGIRRGTTKLRQVYSKVFPHATIVKTNAKYAETVKYFINCFLGTKVSFANEMKILCDEIDIDYD</sequence>
<dbReference type="InterPro" id="IPR028359">
    <property type="entry name" value="UDP_ManNAc/GlcNAc_DH"/>
</dbReference>
<dbReference type="InterPro" id="IPR001732">
    <property type="entry name" value="UDP-Glc/GDP-Man_DH_N"/>
</dbReference>
<dbReference type="GO" id="GO:0016628">
    <property type="term" value="F:oxidoreductase activity, acting on the CH-CH group of donors, NAD or NADP as acceptor"/>
    <property type="evidence" value="ECO:0007669"/>
    <property type="project" value="InterPro"/>
</dbReference>
<dbReference type="PIRSF" id="PIRSF000124">
    <property type="entry name" value="UDPglc_GDPman_dh"/>
    <property type="match status" value="1"/>
</dbReference>
<feature type="domain" description="UDP-glucose/GDP-mannose dehydrogenase N-terminal" evidence="3">
    <location>
        <begin position="33"/>
        <end position="142"/>
    </location>
</feature>
<dbReference type="AlphaFoldDB" id="A0A383CCV8"/>
<evidence type="ECO:0000259" key="2">
    <source>
        <dbReference type="Pfam" id="PF00984"/>
    </source>
</evidence>
<proteinExistence type="inferred from homology"/>
<evidence type="ECO:0000256" key="1">
    <source>
        <dbReference type="ARBA" id="ARBA00006601"/>
    </source>
</evidence>
<dbReference type="GO" id="GO:0016616">
    <property type="term" value="F:oxidoreductase activity, acting on the CH-OH group of donors, NAD or NADP as acceptor"/>
    <property type="evidence" value="ECO:0007669"/>
    <property type="project" value="InterPro"/>
</dbReference>
<dbReference type="GO" id="GO:0000271">
    <property type="term" value="P:polysaccharide biosynthetic process"/>
    <property type="evidence" value="ECO:0007669"/>
    <property type="project" value="InterPro"/>
</dbReference>
<dbReference type="GO" id="GO:0051287">
    <property type="term" value="F:NAD binding"/>
    <property type="evidence" value="ECO:0007669"/>
    <property type="project" value="InterPro"/>
</dbReference>
<evidence type="ECO:0000259" key="3">
    <source>
        <dbReference type="Pfam" id="PF03721"/>
    </source>
</evidence>
<dbReference type="EMBL" id="UINC01207700">
    <property type="protein sequence ID" value="SVE29903.1"/>
    <property type="molecule type" value="Genomic_DNA"/>
</dbReference>
<dbReference type="SUPFAM" id="SSF51735">
    <property type="entry name" value="NAD(P)-binding Rossmann-fold domains"/>
    <property type="match status" value="1"/>
</dbReference>
<dbReference type="SUPFAM" id="SSF48179">
    <property type="entry name" value="6-phosphogluconate dehydrogenase C-terminal domain-like"/>
    <property type="match status" value="1"/>
</dbReference>
<dbReference type="InterPro" id="IPR036291">
    <property type="entry name" value="NAD(P)-bd_dom_sf"/>
</dbReference>
<comment type="similarity">
    <text evidence="1">Belongs to the UDP-glucose/GDP-mannose dehydrogenase family.</text>
</comment>
<gene>
    <name evidence="4" type="ORF">METZ01_LOCUS482757</name>
</gene>
<feature type="domain" description="UDP-glucose/GDP-mannose dehydrogenase dimerisation" evidence="2">
    <location>
        <begin position="168"/>
        <end position="201"/>
    </location>
</feature>
<dbReference type="Gene3D" id="3.40.50.720">
    <property type="entry name" value="NAD(P)-binding Rossmann-like Domain"/>
    <property type="match status" value="1"/>
</dbReference>
<reference evidence="4" key="1">
    <citation type="submission" date="2018-05" db="EMBL/GenBank/DDBJ databases">
        <authorList>
            <person name="Lanie J.A."/>
            <person name="Ng W.-L."/>
            <person name="Kazmierczak K.M."/>
            <person name="Andrzejewski T.M."/>
            <person name="Davidsen T.M."/>
            <person name="Wayne K.J."/>
            <person name="Tettelin H."/>
            <person name="Glass J.I."/>
            <person name="Rusch D."/>
            <person name="Podicherti R."/>
            <person name="Tsui H.-C.T."/>
            <person name="Winkler M.E."/>
        </authorList>
    </citation>
    <scope>NUCLEOTIDE SEQUENCE</scope>
</reference>
<dbReference type="Pfam" id="PF03721">
    <property type="entry name" value="UDPG_MGDP_dh_N"/>
    <property type="match status" value="1"/>
</dbReference>
<feature type="non-terminal residue" evidence="4">
    <location>
        <position position="202"/>
    </location>
</feature>
<protein>
    <recommendedName>
        <fullName evidence="5">UDP-glucose/GDP-mannose dehydrogenase N-terminal domain-containing protein</fullName>
    </recommendedName>
</protein>
<dbReference type="Gene3D" id="1.20.5.100">
    <property type="entry name" value="Cytochrome c1, transmembrane anchor, C-terminal"/>
    <property type="match status" value="1"/>
</dbReference>